<dbReference type="InterPro" id="IPR008969">
    <property type="entry name" value="CarboxyPept-like_regulatory"/>
</dbReference>
<sequence>MKRLLLLVAFLGFLSFTVEAQKTITGTVEDIEGDPLIGATVQVVGHPSVGTVTDFDGIFEIQLPDGANEIRISYVGFIAETVTIEDGETNVTIVMNSDSQLLDEVVVVAYGTSTKGSFTGSVGEVDRDLLEKRQVSNISNALTGAVAGVQVQNSNGQPGTSAKIKVRGIGSINAGSDPLYVVDGIPYDGDLASINSSDIESMVVLKDAASTALYGSRGANGIIMITTKKGSSGEAKIRFDIKGGVNSRAVRNYDVLTSPQNYSELAYRAIYNAGIYNLGYDPYQANAYANQKLVTNTEGGHGYQIYTVPQNEVLIGTNGKLNPNATLGYSDGTYYFTPDSWADETFQNNPRQDYNLSVSGGTDKQNYYLSFNYMDDQGVIPGSGFKRFSGRFNGEQKVKDWLKVGANVNYNQIDSDYPGEQVTTNSSANAFFVSNYIAPVYPIYVRDAETQAILRNQGRKIYDYGDGKSTPFSRSFMQIANPAGDLTFDKTDYLKDIVNSSFFAELNPIQGLRVTAKYGMNVGNTQYKNLGNAYMGQSASYGGTAYQDQTRIWGIDQQYIAFYEFNINRRHQFDVTAGYDGYSYTEENVFASGQNLYNPEINYVDNAIDNLRGGGEKDFYTTKGILGRLNYGLDDTYFANIAYRRDASSRFSPENRWGNFWSASAAWILTNESFLAGNSTINMLKLKASYGEQGNDDIGNYYAWLDQYQVTGAEGVFSDGTLIYKGNPDLTWETSTSYNIGLDFGLFRHALTGSIEYFGRKSVDMLYNKPVAGSLGYTSIPLNVGSMTNSGLEVDLGWNIISSDNIRWSLSANATAIKNKINELHKDLDGELIDGTRIYSEGESMYRMYLVDYAGVDPETGMAQYWAQDENEGMIKTSDYAVAQSYKVATDDLLPKVYGGFGTNLEAYGFDASVLFSYQLGGQIYDSGYRRLMHSGSSSFAGNNWHKDIYNAWTPDNPNSDIPRLNANDRYANSTSTRFLVSSDYLSLNNVTVGYTLPSRVMDAMKIEKLRLYFAADNLALLASRTGLDPRQSYTSATTARYTPIRTISGGINLTF</sequence>
<comment type="subcellular location">
    <subcellularLocation>
        <location evidence="1 7">Cell outer membrane</location>
        <topology evidence="1 7">Multi-pass membrane protein</topology>
    </subcellularLocation>
</comment>
<evidence type="ECO:0000256" key="7">
    <source>
        <dbReference type="PROSITE-ProRule" id="PRU01360"/>
    </source>
</evidence>
<dbReference type="InterPro" id="IPR023996">
    <property type="entry name" value="TonB-dep_OMP_SusC/RagA"/>
</dbReference>
<evidence type="ECO:0000256" key="8">
    <source>
        <dbReference type="SAM" id="SignalP"/>
    </source>
</evidence>
<dbReference type="InterPro" id="IPR023997">
    <property type="entry name" value="TonB-dep_OMP_SusC/RagA_CS"/>
</dbReference>
<dbReference type="Gene3D" id="2.40.170.20">
    <property type="entry name" value="TonB-dependent receptor, beta-barrel domain"/>
    <property type="match status" value="1"/>
</dbReference>
<dbReference type="FunFam" id="2.170.130.10:FF:000003">
    <property type="entry name" value="SusC/RagA family TonB-linked outer membrane protein"/>
    <property type="match status" value="1"/>
</dbReference>
<keyword evidence="4 7" id="KW-0812">Transmembrane</keyword>
<evidence type="ECO:0000256" key="6">
    <source>
        <dbReference type="ARBA" id="ARBA00023237"/>
    </source>
</evidence>
<evidence type="ECO:0000259" key="9">
    <source>
        <dbReference type="Pfam" id="PF07715"/>
    </source>
</evidence>
<dbReference type="Pfam" id="PF07715">
    <property type="entry name" value="Plug"/>
    <property type="match status" value="1"/>
</dbReference>
<keyword evidence="2 7" id="KW-0813">Transport</keyword>
<keyword evidence="8" id="KW-0732">Signal</keyword>
<feature type="signal peptide" evidence="8">
    <location>
        <begin position="1"/>
        <end position="20"/>
    </location>
</feature>
<dbReference type="InterPro" id="IPR037066">
    <property type="entry name" value="Plug_dom_sf"/>
</dbReference>
<evidence type="ECO:0000313" key="10">
    <source>
        <dbReference type="EMBL" id="MBY5957630.1"/>
    </source>
</evidence>
<dbReference type="NCBIfam" id="TIGR04057">
    <property type="entry name" value="SusC_RagA_signa"/>
    <property type="match status" value="1"/>
</dbReference>
<keyword evidence="10" id="KW-0675">Receptor</keyword>
<name>A0A953L8F5_9BACT</name>
<keyword evidence="6 7" id="KW-0998">Cell outer membrane</keyword>
<dbReference type="GO" id="GO:0009279">
    <property type="term" value="C:cell outer membrane"/>
    <property type="evidence" value="ECO:0007669"/>
    <property type="project" value="UniProtKB-SubCell"/>
</dbReference>
<protein>
    <submittedName>
        <fullName evidence="10">TonB-dependent receptor</fullName>
    </submittedName>
</protein>
<dbReference type="Pfam" id="PF13715">
    <property type="entry name" value="CarbopepD_reg_2"/>
    <property type="match status" value="1"/>
</dbReference>
<dbReference type="InterPro" id="IPR039426">
    <property type="entry name" value="TonB-dep_rcpt-like"/>
</dbReference>
<organism evidence="10 11">
    <name type="scientific">Membranihabitans marinus</name>
    <dbReference type="NCBI Taxonomy" id="1227546"/>
    <lineage>
        <taxon>Bacteria</taxon>
        <taxon>Pseudomonadati</taxon>
        <taxon>Bacteroidota</taxon>
        <taxon>Saprospiria</taxon>
        <taxon>Saprospirales</taxon>
        <taxon>Saprospiraceae</taxon>
        <taxon>Membranihabitans</taxon>
    </lineage>
</organism>
<dbReference type="InterPro" id="IPR012910">
    <property type="entry name" value="Plug_dom"/>
</dbReference>
<evidence type="ECO:0000313" key="11">
    <source>
        <dbReference type="Proteomes" id="UP000753961"/>
    </source>
</evidence>
<evidence type="ECO:0000256" key="1">
    <source>
        <dbReference type="ARBA" id="ARBA00004571"/>
    </source>
</evidence>
<dbReference type="SUPFAM" id="SSF56935">
    <property type="entry name" value="Porins"/>
    <property type="match status" value="1"/>
</dbReference>
<comment type="similarity">
    <text evidence="7">Belongs to the TonB-dependent receptor family.</text>
</comment>
<dbReference type="SUPFAM" id="SSF49464">
    <property type="entry name" value="Carboxypeptidase regulatory domain-like"/>
    <property type="match status" value="1"/>
</dbReference>
<dbReference type="Proteomes" id="UP000753961">
    <property type="component" value="Unassembled WGS sequence"/>
</dbReference>
<accession>A0A953L8F5</accession>
<gene>
    <name evidence="10" type="ORF">KUV50_05780</name>
</gene>
<dbReference type="InterPro" id="IPR036942">
    <property type="entry name" value="Beta-barrel_TonB_sf"/>
</dbReference>
<dbReference type="Gene3D" id="2.170.130.10">
    <property type="entry name" value="TonB-dependent receptor, plug domain"/>
    <property type="match status" value="1"/>
</dbReference>
<keyword evidence="3 7" id="KW-1134">Transmembrane beta strand</keyword>
<feature type="chain" id="PRO_5037304813" evidence="8">
    <location>
        <begin position="21"/>
        <end position="1056"/>
    </location>
</feature>
<dbReference type="RefSeq" id="WP_222579148.1">
    <property type="nucleotide sequence ID" value="NZ_JAHVHU010000005.1"/>
</dbReference>
<dbReference type="NCBIfam" id="TIGR04056">
    <property type="entry name" value="OMP_RagA_SusC"/>
    <property type="match status" value="1"/>
</dbReference>
<evidence type="ECO:0000256" key="2">
    <source>
        <dbReference type="ARBA" id="ARBA00022448"/>
    </source>
</evidence>
<proteinExistence type="inferred from homology"/>
<feature type="domain" description="TonB-dependent receptor plug" evidence="9">
    <location>
        <begin position="118"/>
        <end position="222"/>
    </location>
</feature>
<comment type="caution">
    <text evidence="10">The sequence shown here is derived from an EMBL/GenBank/DDBJ whole genome shotgun (WGS) entry which is preliminary data.</text>
</comment>
<evidence type="ECO:0000256" key="3">
    <source>
        <dbReference type="ARBA" id="ARBA00022452"/>
    </source>
</evidence>
<dbReference type="Gene3D" id="2.60.40.1120">
    <property type="entry name" value="Carboxypeptidase-like, regulatory domain"/>
    <property type="match status" value="1"/>
</dbReference>
<reference evidence="10" key="1">
    <citation type="submission" date="2021-06" db="EMBL/GenBank/DDBJ databases">
        <title>44 bacteria genomes isolated from Dapeng, Shenzhen.</title>
        <authorList>
            <person name="Zheng W."/>
            <person name="Yu S."/>
            <person name="Huang Y."/>
        </authorList>
    </citation>
    <scope>NUCLEOTIDE SEQUENCE</scope>
    <source>
        <strain evidence="10">DP5N28-2</strain>
    </source>
</reference>
<dbReference type="EMBL" id="JAHVHU010000005">
    <property type="protein sequence ID" value="MBY5957630.1"/>
    <property type="molecule type" value="Genomic_DNA"/>
</dbReference>
<dbReference type="PROSITE" id="PS52016">
    <property type="entry name" value="TONB_DEPENDENT_REC_3"/>
    <property type="match status" value="1"/>
</dbReference>
<keyword evidence="5 7" id="KW-0472">Membrane</keyword>
<keyword evidence="11" id="KW-1185">Reference proteome</keyword>
<dbReference type="AlphaFoldDB" id="A0A953L8F5"/>
<evidence type="ECO:0000256" key="5">
    <source>
        <dbReference type="ARBA" id="ARBA00023136"/>
    </source>
</evidence>
<evidence type="ECO:0000256" key="4">
    <source>
        <dbReference type="ARBA" id="ARBA00022692"/>
    </source>
</evidence>